<protein>
    <submittedName>
        <fullName evidence="2">Uncharacterized protein</fullName>
    </submittedName>
</protein>
<keyword evidence="2" id="KW-0496">Mitochondrion</keyword>
<reference evidence="2" key="1">
    <citation type="submission" date="2019-03" db="EMBL/GenBank/DDBJ databases">
        <title>Largest Complete Mitochondrial Genome of a Gymnosperm, Sitka Spruce (Picea sitchensis), Indicates Complex Physical Structure.</title>
        <authorList>
            <person name="Jackman S.D."/>
            <person name="Coombe L."/>
            <person name="Warren R."/>
            <person name="Kirk H."/>
            <person name="Trinh E."/>
            <person name="McLeod T."/>
            <person name="Pleasance S."/>
            <person name="Pandoh P."/>
            <person name="Zhao Y."/>
            <person name="Coope R."/>
            <person name="Bousquet J."/>
            <person name="Bohlmann J.C."/>
            <person name="Jones S.J.M."/>
            <person name="Birol I."/>
        </authorList>
    </citation>
    <scope>NUCLEOTIDE SEQUENCE</scope>
    <source>
        <strain evidence="2">Q903</strain>
    </source>
</reference>
<evidence type="ECO:0000313" key="2">
    <source>
        <dbReference type="EMBL" id="QHR91424.1"/>
    </source>
</evidence>
<dbReference type="EMBL" id="MK697702">
    <property type="protein sequence ID" value="QHR91424.1"/>
    <property type="molecule type" value="Genomic_DNA"/>
</dbReference>
<geneLocation type="mitochondrion" evidence="2"/>
<proteinExistence type="predicted"/>
<dbReference type="AlphaFoldDB" id="A0A6B9XQQ7"/>
<feature type="compositionally biased region" description="Low complexity" evidence="1">
    <location>
        <begin position="7"/>
        <end position="17"/>
    </location>
</feature>
<accession>A0A6B9XQQ7</accession>
<evidence type="ECO:0000256" key="1">
    <source>
        <dbReference type="SAM" id="MobiDB-lite"/>
    </source>
</evidence>
<sequence>MEGSRDQCQIQQGQWSQGESKGLMGSRRKPLLRIGLFHSRIRNKRLEPKRKNNLLSNQD</sequence>
<gene>
    <name evidence="2" type="primary">orf05490</name>
    <name evidence="2" type="ORF">Q903MT_gene5458</name>
</gene>
<feature type="region of interest" description="Disordered" evidence="1">
    <location>
        <begin position="1"/>
        <end position="27"/>
    </location>
</feature>
<name>A0A6B9XQQ7_PICSI</name>
<organism evidence="2">
    <name type="scientific">Picea sitchensis</name>
    <name type="common">Sitka spruce</name>
    <name type="synonym">Pinus sitchensis</name>
    <dbReference type="NCBI Taxonomy" id="3332"/>
    <lineage>
        <taxon>Eukaryota</taxon>
        <taxon>Viridiplantae</taxon>
        <taxon>Streptophyta</taxon>
        <taxon>Embryophyta</taxon>
        <taxon>Tracheophyta</taxon>
        <taxon>Spermatophyta</taxon>
        <taxon>Pinopsida</taxon>
        <taxon>Pinidae</taxon>
        <taxon>Conifers I</taxon>
        <taxon>Pinales</taxon>
        <taxon>Pinaceae</taxon>
        <taxon>Picea</taxon>
    </lineage>
</organism>